<accession>A0ABW7N640</accession>
<reference evidence="1 2" key="1">
    <citation type="journal article" date="2013" name="Int. J. Syst. Evol. Microbiol.">
        <title>Marinoscillum luteum sp. nov., isolated from marine sediment.</title>
        <authorList>
            <person name="Cha I.T."/>
            <person name="Park S.J."/>
            <person name="Kim S.J."/>
            <person name="Kim J.G."/>
            <person name="Jung M.Y."/>
            <person name="Shin K.S."/>
            <person name="Kwon K.K."/>
            <person name="Yang S.H."/>
            <person name="Seo Y.S."/>
            <person name="Rhee S.K."/>
        </authorList>
    </citation>
    <scope>NUCLEOTIDE SEQUENCE [LARGE SCALE GENOMIC DNA]</scope>
    <source>
        <strain evidence="1 2">KCTC 23939</strain>
    </source>
</reference>
<dbReference type="EMBL" id="JBIPKE010000013">
    <property type="protein sequence ID" value="MFH6982897.1"/>
    <property type="molecule type" value="Genomic_DNA"/>
</dbReference>
<dbReference type="InterPro" id="IPR052519">
    <property type="entry name" value="Euk-type_GlcNAc_Kinase"/>
</dbReference>
<dbReference type="InterPro" id="IPR043129">
    <property type="entry name" value="ATPase_NBD"/>
</dbReference>
<gene>
    <name evidence="1" type="ORF">ACHKAR_05585</name>
</gene>
<keyword evidence="2" id="KW-1185">Reference proteome</keyword>
<keyword evidence="1" id="KW-0808">Transferase</keyword>
<dbReference type="SUPFAM" id="SSF53067">
    <property type="entry name" value="Actin-like ATPase domain"/>
    <property type="match status" value="2"/>
</dbReference>
<sequence length="278" mass="30711">MILIADAGGTKTDWRLLDDKQISQFTSRGFNLKTQEFDTYLRELPMELAGLKGISRIYFYTAGLVTEQDAQRINARLESFYPGAKSHSFSDTLGAARSLFAAQAGYVCLLGTGAGAALYDGQEIAERVPSLGYILGDEGSGADLGRSLLQTYLRQGLPADLQDTFKAQFSELNEAAVLEVVYKQPGANAFLAQFVPFIVEHQNHPFVYQLVSGGFHRYFQAFFPDKEKYQGAPFRFIGSVAHLLSNILRRVASGYGYRIDLIAQSPIAGLTLYHQEHG</sequence>
<dbReference type="RefSeq" id="WP_395416522.1">
    <property type="nucleotide sequence ID" value="NZ_JBIPKE010000013.1"/>
</dbReference>
<dbReference type="Gene3D" id="1.10.720.160">
    <property type="match status" value="1"/>
</dbReference>
<dbReference type="Gene3D" id="3.30.420.40">
    <property type="match status" value="2"/>
</dbReference>
<keyword evidence="1" id="KW-0418">Kinase</keyword>
<protein>
    <submittedName>
        <fullName evidence="1">N-acetylglucosamine kinase</fullName>
    </submittedName>
</protein>
<dbReference type="CDD" id="cd24079">
    <property type="entry name" value="ASKHA_NBD_PG1100-like"/>
    <property type="match status" value="1"/>
</dbReference>
<dbReference type="Proteomes" id="UP001610063">
    <property type="component" value="Unassembled WGS sequence"/>
</dbReference>
<proteinExistence type="predicted"/>
<organism evidence="1 2">
    <name type="scientific">Marinoscillum luteum</name>
    <dbReference type="NCBI Taxonomy" id="861051"/>
    <lineage>
        <taxon>Bacteria</taxon>
        <taxon>Pseudomonadati</taxon>
        <taxon>Bacteroidota</taxon>
        <taxon>Cytophagia</taxon>
        <taxon>Cytophagales</taxon>
        <taxon>Reichenbachiellaceae</taxon>
        <taxon>Marinoscillum</taxon>
    </lineage>
</organism>
<dbReference type="PANTHER" id="PTHR43190">
    <property type="entry name" value="N-ACETYL-D-GLUCOSAMINE KINASE"/>
    <property type="match status" value="1"/>
</dbReference>
<evidence type="ECO:0000313" key="2">
    <source>
        <dbReference type="Proteomes" id="UP001610063"/>
    </source>
</evidence>
<comment type="caution">
    <text evidence="1">The sequence shown here is derived from an EMBL/GenBank/DDBJ whole genome shotgun (WGS) entry which is preliminary data.</text>
</comment>
<name>A0ABW7N640_9BACT</name>
<dbReference type="GO" id="GO:0016301">
    <property type="term" value="F:kinase activity"/>
    <property type="evidence" value="ECO:0007669"/>
    <property type="project" value="UniProtKB-KW"/>
</dbReference>
<evidence type="ECO:0000313" key="1">
    <source>
        <dbReference type="EMBL" id="MFH6982897.1"/>
    </source>
</evidence>
<dbReference type="PANTHER" id="PTHR43190:SF3">
    <property type="entry name" value="N-ACETYL-D-GLUCOSAMINE KINASE"/>
    <property type="match status" value="1"/>
</dbReference>